<keyword evidence="2 5" id="KW-0812">Transmembrane</keyword>
<proteinExistence type="predicted"/>
<feature type="transmembrane region" description="Helical" evidence="5">
    <location>
        <begin position="161"/>
        <end position="180"/>
    </location>
</feature>
<evidence type="ECO:0000313" key="7">
    <source>
        <dbReference type="EMBL" id="EQD32465.1"/>
    </source>
</evidence>
<keyword evidence="7" id="KW-0436">Ligase</keyword>
<feature type="transmembrane region" description="Helical" evidence="5">
    <location>
        <begin position="25"/>
        <end position="42"/>
    </location>
</feature>
<dbReference type="AlphaFoldDB" id="T0ZRL1"/>
<organism evidence="7">
    <name type="scientific">mine drainage metagenome</name>
    <dbReference type="NCBI Taxonomy" id="410659"/>
    <lineage>
        <taxon>unclassified sequences</taxon>
        <taxon>metagenomes</taxon>
        <taxon>ecological metagenomes</taxon>
    </lineage>
</organism>
<evidence type="ECO:0000256" key="4">
    <source>
        <dbReference type="ARBA" id="ARBA00023136"/>
    </source>
</evidence>
<accession>T0ZRL1</accession>
<feature type="transmembrane region" description="Helical" evidence="5">
    <location>
        <begin position="247"/>
        <end position="268"/>
    </location>
</feature>
<protein>
    <submittedName>
        <fullName evidence="7">Lipid A core-O-antigen ligase</fullName>
    </submittedName>
</protein>
<comment type="caution">
    <text evidence="7">The sequence shown here is derived from an EMBL/GenBank/DDBJ whole genome shotgun (WGS) entry which is preliminary data.</text>
</comment>
<evidence type="ECO:0000256" key="2">
    <source>
        <dbReference type="ARBA" id="ARBA00022692"/>
    </source>
</evidence>
<feature type="transmembrane region" description="Helical" evidence="5">
    <location>
        <begin position="49"/>
        <end position="71"/>
    </location>
</feature>
<keyword evidence="3 5" id="KW-1133">Transmembrane helix</keyword>
<dbReference type="Pfam" id="PF04932">
    <property type="entry name" value="Wzy_C"/>
    <property type="match status" value="1"/>
</dbReference>
<dbReference type="InterPro" id="IPR051533">
    <property type="entry name" value="WaaL-like"/>
</dbReference>
<dbReference type="GO" id="GO:0016020">
    <property type="term" value="C:membrane"/>
    <property type="evidence" value="ECO:0007669"/>
    <property type="project" value="UniProtKB-SubCell"/>
</dbReference>
<reference evidence="7" key="1">
    <citation type="submission" date="2013-08" db="EMBL/GenBank/DDBJ databases">
        <authorList>
            <person name="Mendez C."/>
            <person name="Richter M."/>
            <person name="Ferrer M."/>
            <person name="Sanchez J."/>
        </authorList>
    </citation>
    <scope>NUCLEOTIDE SEQUENCE</scope>
</reference>
<evidence type="ECO:0000256" key="3">
    <source>
        <dbReference type="ARBA" id="ARBA00022989"/>
    </source>
</evidence>
<feature type="domain" description="O-antigen ligase-related" evidence="6">
    <location>
        <begin position="128"/>
        <end position="264"/>
    </location>
</feature>
<gene>
    <name evidence="7" type="ORF">B2A_13551</name>
</gene>
<dbReference type="GO" id="GO:0016874">
    <property type="term" value="F:ligase activity"/>
    <property type="evidence" value="ECO:0007669"/>
    <property type="project" value="UniProtKB-KW"/>
</dbReference>
<reference evidence="7" key="2">
    <citation type="journal article" date="2014" name="ISME J.">
        <title>Microbial stratification in low pH oxic and suboxic macroscopic growths along an acid mine drainage.</title>
        <authorList>
            <person name="Mendez-Garcia C."/>
            <person name="Mesa V."/>
            <person name="Sprenger R.R."/>
            <person name="Richter M."/>
            <person name="Diez M.S."/>
            <person name="Solano J."/>
            <person name="Bargiela R."/>
            <person name="Golyshina O.V."/>
            <person name="Manteca A."/>
            <person name="Ramos J.L."/>
            <person name="Gallego J.R."/>
            <person name="Llorente I."/>
            <person name="Martins Dos Santos V.A."/>
            <person name="Jensen O.N."/>
            <person name="Pelaez A.I."/>
            <person name="Sanchez J."/>
            <person name="Ferrer M."/>
        </authorList>
    </citation>
    <scope>NUCLEOTIDE SEQUENCE</scope>
</reference>
<dbReference type="PANTHER" id="PTHR37422">
    <property type="entry name" value="TEICHURONIC ACID BIOSYNTHESIS PROTEIN TUAE"/>
    <property type="match status" value="1"/>
</dbReference>
<evidence type="ECO:0000259" key="6">
    <source>
        <dbReference type="Pfam" id="PF04932"/>
    </source>
</evidence>
<comment type="subcellular location">
    <subcellularLocation>
        <location evidence="1">Membrane</location>
        <topology evidence="1">Multi-pass membrane protein</topology>
    </subcellularLocation>
</comment>
<feature type="transmembrane region" description="Helical" evidence="5">
    <location>
        <begin position="120"/>
        <end position="140"/>
    </location>
</feature>
<dbReference type="EMBL" id="AUZZ01009819">
    <property type="protein sequence ID" value="EQD32465.1"/>
    <property type="molecule type" value="Genomic_DNA"/>
</dbReference>
<evidence type="ECO:0000256" key="1">
    <source>
        <dbReference type="ARBA" id="ARBA00004141"/>
    </source>
</evidence>
<keyword evidence="4 5" id="KW-0472">Membrane</keyword>
<dbReference type="InterPro" id="IPR007016">
    <property type="entry name" value="O-antigen_ligase-rel_domated"/>
</dbReference>
<name>T0ZRL1_9ZZZZ</name>
<sequence>MTLFLVVIYISSALAIFPAVSWKHWFAFLGWYVIYFLIINTVTTSERYFIVLAIFLLANIKMALFGARTWVKRGFGFVSWGIEGPKGFFWNSADLSTEMLMFAPIAFELAMYVKPYVKRITYWFLLAGSVAGAMTVMGASSRGAQVTMAGQGGWMAIQRKLKLKIVLAIAAALIIGWHFLPAHEKARFERSGTDQTSIQRLDYWKAGLKMVEQHPFLGVGFFNFAPLYAIRYPNRLFFGKAQLPHNIFVQVATDTGLIGLFVFLVLIYRNLRLTRE</sequence>
<dbReference type="PANTHER" id="PTHR37422:SF13">
    <property type="entry name" value="LIPOPOLYSACCHARIDE BIOSYNTHESIS PROTEIN PA4999-RELATED"/>
    <property type="match status" value="1"/>
</dbReference>
<evidence type="ECO:0000256" key="5">
    <source>
        <dbReference type="SAM" id="Phobius"/>
    </source>
</evidence>
<feature type="non-terminal residue" evidence="7">
    <location>
        <position position="276"/>
    </location>
</feature>